<protein>
    <submittedName>
        <fullName evidence="4">Uncharacterized protein LOC118478553</fullName>
    </submittedName>
</protein>
<keyword evidence="3" id="KW-1185">Reference proteome</keyword>
<dbReference type="Proteomes" id="UP000694888">
    <property type="component" value="Unplaced"/>
</dbReference>
<keyword evidence="2" id="KW-0472">Membrane</keyword>
<accession>A0ABM1W0R3</accession>
<keyword evidence="2" id="KW-1133">Transmembrane helix</keyword>
<gene>
    <name evidence="4" type="primary">LOC118478553</name>
</gene>
<evidence type="ECO:0000256" key="2">
    <source>
        <dbReference type="SAM" id="Phobius"/>
    </source>
</evidence>
<organism evidence="3 4">
    <name type="scientific">Aplysia californica</name>
    <name type="common">California sea hare</name>
    <dbReference type="NCBI Taxonomy" id="6500"/>
    <lineage>
        <taxon>Eukaryota</taxon>
        <taxon>Metazoa</taxon>
        <taxon>Spiralia</taxon>
        <taxon>Lophotrochozoa</taxon>
        <taxon>Mollusca</taxon>
        <taxon>Gastropoda</taxon>
        <taxon>Heterobranchia</taxon>
        <taxon>Euthyneura</taxon>
        <taxon>Tectipleura</taxon>
        <taxon>Aplysiida</taxon>
        <taxon>Aplysioidea</taxon>
        <taxon>Aplysiidae</taxon>
        <taxon>Aplysia</taxon>
    </lineage>
</organism>
<proteinExistence type="predicted"/>
<evidence type="ECO:0000256" key="1">
    <source>
        <dbReference type="SAM" id="MobiDB-lite"/>
    </source>
</evidence>
<feature type="transmembrane region" description="Helical" evidence="2">
    <location>
        <begin position="54"/>
        <end position="72"/>
    </location>
</feature>
<dbReference type="RefSeq" id="XP_035828256.1">
    <property type="nucleotide sequence ID" value="XM_035972363.1"/>
</dbReference>
<keyword evidence="2" id="KW-0812">Transmembrane</keyword>
<evidence type="ECO:0000313" key="3">
    <source>
        <dbReference type="Proteomes" id="UP000694888"/>
    </source>
</evidence>
<name>A0ABM1W0R3_APLCA</name>
<feature type="region of interest" description="Disordered" evidence="1">
    <location>
        <begin position="1"/>
        <end position="32"/>
    </location>
</feature>
<evidence type="ECO:0000313" key="4">
    <source>
        <dbReference type="RefSeq" id="XP_035828256.1"/>
    </source>
</evidence>
<reference evidence="4" key="1">
    <citation type="submission" date="2025-08" db="UniProtKB">
        <authorList>
            <consortium name="RefSeq"/>
        </authorList>
    </citation>
    <scope>IDENTIFICATION</scope>
</reference>
<dbReference type="GeneID" id="118478553"/>
<sequence length="118" mass="13707">MMRVKGRGLAGSFTQSDDDRNRRRASRAQCRERMKKYRFNDPSKQTTLQRYRPYILLFLGWNLIGVLGWKFATFQAKDNDPTWDSKSEAERIVSVYGGQAIRHKITIGKRSEDETGTS</sequence>